<dbReference type="Proteomes" id="UP000076738">
    <property type="component" value="Unassembled WGS sequence"/>
</dbReference>
<evidence type="ECO:0000256" key="1">
    <source>
        <dbReference type="SAM" id="MobiDB-lite"/>
    </source>
</evidence>
<accession>A0A167FRF1</accession>
<gene>
    <name evidence="2" type="ORF">CALVIDRAFT_543293</name>
</gene>
<feature type="region of interest" description="Disordered" evidence="1">
    <location>
        <begin position="1"/>
        <end position="73"/>
    </location>
</feature>
<sequence length="73" mass="7377">MDLGRALSQPAVQPLRPQPAAPSFAAPTGPAPALPPKDLPAHNTDYVGAKHVGHGPPLPAVKVGSNTEHGAFS</sequence>
<evidence type="ECO:0000313" key="3">
    <source>
        <dbReference type="Proteomes" id="UP000076738"/>
    </source>
</evidence>
<organism evidence="2 3">
    <name type="scientific">Calocera viscosa (strain TUFC12733)</name>
    <dbReference type="NCBI Taxonomy" id="1330018"/>
    <lineage>
        <taxon>Eukaryota</taxon>
        <taxon>Fungi</taxon>
        <taxon>Dikarya</taxon>
        <taxon>Basidiomycota</taxon>
        <taxon>Agaricomycotina</taxon>
        <taxon>Dacrymycetes</taxon>
        <taxon>Dacrymycetales</taxon>
        <taxon>Dacrymycetaceae</taxon>
        <taxon>Calocera</taxon>
    </lineage>
</organism>
<protein>
    <submittedName>
        <fullName evidence="2">Uncharacterized protein</fullName>
    </submittedName>
</protein>
<dbReference type="EMBL" id="KV417366">
    <property type="protein sequence ID" value="KZO89767.1"/>
    <property type="molecule type" value="Genomic_DNA"/>
</dbReference>
<dbReference type="AlphaFoldDB" id="A0A167FRF1"/>
<evidence type="ECO:0000313" key="2">
    <source>
        <dbReference type="EMBL" id="KZO89767.1"/>
    </source>
</evidence>
<reference evidence="2 3" key="1">
    <citation type="journal article" date="2016" name="Mol. Biol. Evol.">
        <title>Comparative Genomics of Early-Diverging Mushroom-Forming Fungi Provides Insights into the Origins of Lignocellulose Decay Capabilities.</title>
        <authorList>
            <person name="Nagy L.G."/>
            <person name="Riley R."/>
            <person name="Tritt A."/>
            <person name="Adam C."/>
            <person name="Daum C."/>
            <person name="Floudas D."/>
            <person name="Sun H."/>
            <person name="Yadav J.S."/>
            <person name="Pangilinan J."/>
            <person name="Larsson K.H."/>
            <person name="Matsuura K."/>
            <person name="Barry K."/>
            <person name="Labutti K."/>
            <person name="Kuo R."/>
            <person name="Ohm R.A."/>
            <person name="Bhattacharya S.S."/>
            <person name="Shirouzu T."/>
            <person name="Yoshinaga Y."/>
            <person name="Martin F.M."/>
            <person name="Grigoriev I.V."/>
            <person name="Hibbett D.S."/>
        </authorList>
    </citation>
    <scope>NUCLEOTIDE SEQUENCE [LARGE SCALE GENOMIC DNA]</scope>
    <source>
        <strain evidence="2 3">TUFC12733</strain>
    </source>
</reference>
<feature type="compositionally biased region" description="Pro residues" evidence="1">
    <location>
        <begin position="29"/>
        <end position="38"/>
    </location>
</feature>
<name>A0A167FRF1_CALVF</name>
<keyword evidence="3" id="KW-1185">Reference proteome</keyword>
<proteinExistence type="predicted"/>
<feature type="compositionally biased region" description="Polar residues" evidence="1">
    <location>
        <begin position="64"/>
        <end position="73"/>
    </location>
</feature>